<evidence type="ECO:0000313" key="4">
    <source>
        <dbReference type="Proteomes" id="UP000692954"/>
    </source>
</evidence>
<proteinExistence type="predicted"/>
<keyword evidence="4" id="KW-1185">Reference proteome</keyword>
<comment type="caution">
    <text evidence="3">The sequence shown here is derived from an EMBL/GenBank/DDBJ whole genome shotgun (WGS) entry which is preliminary data.</text>
</comment>
<dbReference type="Pfam" id="PF01764">
    <property type="entry name" value="Lipase_3"/>
    <property type="match status" value="1"/>
</dbReference>
<dbReference type="GO" id="GO:0006629">
    <property type="term" value="P:lipid metabolic process"/>
    <property type="evidence" value="ECO:0007669"/>
    <property type="project" value="InterPro"/>
</dbReference>
<dbReference type="Proteomes" id="UP000692954">
    <property type="component" value="Unassembled WGS sequence"/>
</dbReference>
<sequence length="296" mass="33968">MKFDILLVILILTVSTYGQEDEDLIIDSNREYDETAATRYWYFCAASYCHPNVIIDWSCTTPCSKTPYMEDVQIFVNSTNENAGFSGYDPKHNEIIIVFRGTLPWSIKNWFEDLNYIKTSYPYCTNNCQVHRGFYYSYMGIHDQVINAAKRLTTKYPNAKLVVTGHSLGGALATHALVTLTVNGFKIDHYYSYGSPRVGDTAFFNFVKSIYPAAKFRVTHDHDPVPHLPMEVQGFHHINTEAYYKDFLIFHKDVKICNDEFKEDSKCSNQNLVDLSVDDHCNYLGYNLAIGVLICQ</sequence>
<feature type="chain" id="PRO_5035921076" description="Fungal lipase-type domain-containing protein" evidence="1">
    <location>
        <begin position="19"/>
        <end position="296"/>
    </location>
</feature>
<keyword evidence="1" id="KW-0732">Signal</keyword>
<reference evidence="3" key="1">
    <citation type="submission" date="2021-01" db="EMBL/GenBank/DDBJ databases">
        <authorList>
            <consortium name="Genoscope - CEA"/>
            <person name="William W."/>
        </authorList>
    </citation>
    <scope>NUCLEOTIDE SEQUENCE</scope>
</reference>
<gene>
    <name evidence="3" type="ORF">PSON_ATCC_30995.1.T0090311</name>
</gene>
<dbReference type="OrthoDB" id="424277at2759"/>
<evidence type="ECO:0000256" key="1">
    <source>
        <dbReference type="SAM" id="SignalP"/>
    </source>
</evidence>
<dbReference type="AlphaFoldDB" id="A0A8S1KNG1"/>
<dbReference type="InterPro" id="IPR051218">
    <property type="entry name" value="Sec_MonoDiacylglyc_Lipase"/>
</dbReference>
<feature type="signal peptide" evidence="1">
    <location>
        <begin position="1"/>
        <end position="18"/>
    </location>
</feature>
<dbReference type="PANTHER" id="PTHR45856">
    <property type="entry name" value="ALPHA/BETA-HYDROLASES SUPERFAMILY PROTEIN"/>
    <property type="match status" value="1"/>
</dbReference>
<evidence type="ECO:0000313" key="3">
    <source>
        <dbReference type="EMBL" id="CAD8055573.1"/>
    </source>
</evidence>
<accession>A0A8S1KNG1</accession>
<dbReference type="PANTHER" id="PTHR45856:SF25">
    <property type="entry name" value="FUNGAL LIPASE-LIKE DOMAIN-CONTAINING PROTEIN"/>
    <property type="match status" value="1"/>
</dbReference>
<dbReference type="CDD" id="cd00519">
    <property type="entry name" value="Lipase_3"/>
    <property type="match status" value="1"/>
</dbReference>
<feature type="domain" description="Fungal lipase-type" evidence="2">
    <location>
        <begin position="97"/>
        <end position="231"/>
    </location>
</feature>
<dbReference type="InterPro" id="IPR002921">
    <property type="entry name" value="Fungal_lipase-type"/>
</dbReference>
<organism evidence="3 4">
    <name type="scientific">Paramecium sonneborni</name>
    <dbReference type="NCBI Taxonomy" id="65129"/>
    <lineage>
        <taxon>Eukaryota</taxon>
        <taxon>Sar</taxon>
        <taxon>Alveolata</taxon>
        <taxon>Ciliophora</taxon>
        <taxon>Intramacronucleata</taxon>
        <taxon>Oligohymenophorea</taxon>
        <taxon>Peniculida</taxon>
        <taxon>Parameciidae</taxon>
        <taxon>Paramecium</taxon>
    </lineage>
</organism>
<protein>
    <recommendedName>
        <fullName evidence="2">Fungal lipase-type domain-containing protein</fullName>
    </recommendedName>
</protein>
<name>A0A8S1KNG1_9CILI</name>
<evidence type="ECO:0000259" key="2">
    <source>
        <dbReference type="Pfam" id="PF01764"/>
    </source>
</evidence>
<dbReference type="EMBL" id="CAJJDN010000009">
    <property type="protein sequence ID" value="CAD8055573.1"/>
    <property type="molecule type" value="Genomic_DNA"/>
</dbReference>